<sequence length="95" mass="10136">MSISVVQEPKQVVSSTLSLFNEFDFAKKDVDKFDVLVCGGTLGIFITTALTLKGHLNIGYNSKAKSSSIPIVSKGTQDAKKAKLYAEVGKQVPSA</sequence>
<proteinExistence type="predicted"/>
<protein>
    <submittedName>
        <fullName evidence="1">Uncharacterized protein</fullName>
    </submittedName>
</protein>
<reference evidence="2" key="1">
    <citation type="journal article" date="2022" name="Mol. Ecol. Resour.">
        <title>The genomes of chicory, endive, great burdock and yacon provide insights into Asteraceae palaeo-polyploidization history and plant inulin production.</title>
        <authorList>
            <person name="Fan W."/>
            <person name="Wang S."/>
            <person name="Wang H."/>
            <person name="Wang A."/>
            <person name="Jiang F."/>
            <person name="Liu H."/>
            <person name="Zhao H."/>
            <person name="Xu D."/>
            <person name="Zhang Y."/>
        </authorList>
    </citation>
    <scope>NUCLEOTIDE SEQUENCE [LARGE SCALE GENOMIC DNA]</scope>
    <source>
        <strain evidence="2">cv. Punajuju</strain>
    </source>
</reference>
<comment type="caution">
    <text evidence="1">The sequence shown here is derived from an EMBL/GenBank/DDBJ whole genome shotgun (WGS) entry which is preliminary data.</text>
</comment>
<organism evidence="1 2">
    <name type="scientific">Cichorium intybus</name>
    <name type="common">Chicory</name>
    <dbReference type="NCBI Taxonomy" id="13427"/>
    <lineage>
        <taxon>Eukaryota</taxon>
        <taxon>Viridiplantae</taxon>
        <taxon>Streptophyta</taxon>
        <taxon>Embryophyta</taxon>
        <taxon>Tracheophyta</taxon>
        <taxon>Spermatophyta</taxon>
        <taxon>Magnoliopsida</taxon>
        <taxon>eudicotyledons</taxon>
        <taxon>Gunneridae</taxon>
        <taxon>Pentapetalae</taxon>
        <taxon>asterids</taxon>
        <taxon>campanulids</taxon>
        <taxon>Asterales</taxon>
        <taxon>Asteraceae</taxon>
        <taxon>Cichorioideae</taxon>
        <taxon>Cichorieae</taxon>
        <taxon>Cichoriinae</taxon>
        <taxon>Cichorium</taxon>
    </lineage>
</organism>
<reference evidence="1 2" key="2">
    <citation type="journal article" date="2022" name="Mol. Ecol. Resour.">
        <title>The genomes of chicory, endive, great burdock and yacon provide insights into Asteraceae paleo-polyploidization history and plant inulin production.</title>
        <authorList>
            <person name="Fan W."/>
            <person name="Wang S."/>
            <person name="Wang H."/>
            <person name="Wang A."/>
            <person name="Jiang F."/>
            <person name="Liu H."/>
            <person name="Zhao H."/>
            <person name="Xu D."/>
            <person name="Zhang Y."/>
        </authorList>
    </citation>
    <scope>NUCLEOTIDE SEQUENCE [LARGE SCALE GENOMIC DNA]</scope>
    <source>
        <strain evidence="2">cv. Punajuju</strain>
        <tissue evidence="1">Leaves</tissue>
    </source>
</reference>
<dbReference type="EMBL" id="CM042014">
    <property type="protein sequence ID" value="KAI3724385.1"/>
    <property type="molecule type" value="Genomic_DNA"/>
</dbReference>
<evidence type="ECO:0000313" key="1">
    <source>
        <dbReference type="EMBL" id="KAI3724385.1"/>
    </source>
</evidence>
<dbReference type="Proteomes" id="UP001055811">
    <property type="component" value="Linkage Group LG06"/>
</dbReference>
<evidence type="ECO:0000313" key="2">
    <source>
        <dbReference type="Proteomes" id="UP001055811"/>
    </source>
</evidence>
<keyword evidence="2" id="KW-1185">Reference proteome</keyword>
<name>A0ACB9BQV2_CICIN</name>
<gene>
    <name evidence="1" type="ORF">L2E82_36159</name>
</gene>
<accession>A0ACB9BQV2</accession>